<dbReference type="PANTHER" id="PTHR21180:SF32">
    <property type="entry name" value="ENDONUCLEASE_EXONUCLEASE_PHOSPHATASE FAMILY DOMAIN-CONTAINING PROTEIN 1"/>
    <property type="match status" value="1"/>
</dbReference>
<name>A0A212JSY2_9BACT</name>
<proteinExistence type="predicted"/>
<dbReference type="GO" id="GO:0015627">
    <property type="term" value="C:type II protein secretion system complex"/>
    <property type="evidence" value="ECO:0007669"/>
    <property type="project" value="TreeGrafter"/>
</dbReference>
<sequence>MSWKDYLYIHKGDRIAIILLLILIVISGGIYILVSIQKENDKTICPESEREFEAFIEKLKDTDSTNSYPQENHIQKDSTQYTEYAHQEKLKTGETIEINSSDTTDLKKIPGIGSTFSNRIVKYRNLLGGYNNLNQLKEVWGMDDDLFNKIIPYLKITPNTKKIKVNTASFEELNKHPYIKYKRAKIIIDIRERKGKIESMDRLSLLEEFTEADIKRLTPYLSFD</sequence>
<dbReference type="GO" id="GO:0015628">
    <property type="term" value="P:protein secretion by the type II secretion system"/>
    <property type="evidence" value="ECO:0007669"/>
    <property type="project" value="TreeGrafter"/>
</dbReference>
<dbReference type="EMBL" id="FLUL01000001">
    <property type="protein sequence ID" value="SBW02448.1"/>
    <property type="molecule type" value="Genomic_DNA"/>
</dbReference>
<dbReference type="SUPFAM" id="SSF47781">
    <property type="entry name" value="RuvA domain 2-like"/>
    <property type="match status" value="2"/>
</dbReference>
<evidence type="ECO:0000313" key="2">
    <source>
        <dbReference type="EMBL" id="SBW02448.1"/>
    </source>
</evidence>
<evidence type="ECO:0008006" key="3">
    <source>
        <dbReference type="Google" id="ProtNLM"/>
    </source>
</evidence>
<dbReference type="InterPro" id="IPR010994">
    <property type="entry name" value="RuvA_2-like"/>
</dbReference>
<dbReference type="RefSeq" id="WP_296949850.1">
    <property type="nucleotide sequence ID" value="NZ_LT599021.1"/>
</dbReference>
<dbReference type="Pfam" id="PF12836">
    <property type="entry name" value="HHH_3"/>
    <property type="match status" value="2"/>
</dbReference>
<feature type="transmembrane region" description="Helical" evidence="1">
    <location>
        <begin position="15"/>
        <end position="34"/>
    </location>
</feature>
<reference evidence="2" key="1">
    <citation type="submission" date="2016-04" db="EMBL/GenBank/DDBJ databases">
        <authorList>
            <person name="Evans L.H."/>
            <person name="Alamgir A."/>
            <person name="Owens N."/>
            <person name="Weber N.D."/>
            <person name="Virtaneva K."/>
            <person name="Barbian K."/>
            <person name="Babar A."/>
            <person name="Rosenke K."/>
        </authorList>
    </citation>
    <scope>NUCLEOTIDE SEQUENCE</scope>
    <source>
        <strain evidence="2">86-2</strain>
    </source>
</reference>
<organism evidence="2">
    <name type="scientific">uncultured Dysgonomonas sp</name>
    <dbReference type="NCBI Taxonomy" id="206096"/>
    <lineage>
        <taxon>Bacteria</taxon>
        <taxon>Pseudomonadati</taxon>
        <taxon>Bacteroidota</taxon>
        <taxon>Bacteroidia</taxon>
        <taxon>Bacteroidales</taxon>
        <taxon>Dysgonomonadaceae</taxon>
        <taxon>Dysgonomonas</taxon>
        <taxon>environmental samples</taxon>
    </lineage>
</organism>
<accession>A0A212JSY2</accession>
<protein>
    <recommendedName>
        <fullName evidence="3">Competence protein ComEA helix-hairpin-helix repeat protein</fullName>
    </recommendedName>
</protein>
<evidence type="ECO:0000256" key="1">
    <source>
        <dbReference type="SAM" id="Phobius"/>
    </source>
</evidence>
<keyword evidence="1" id="KW-0472">Membrane</keyword>
<gene>
    <name evidence="2" type="ORF">KL86DYS2_12255</name>
</gene>
<dbReference type="PANTHER" id="PTHR21180">
    <property type="entry name" value="ENDONUCLEASE/EXONUCLEASE/PHOSPHATASE FAMILY DOMAIN-CONTAINING PROTEIN 1"/>
    <property type="match status" value="1"/>
</dbReference>
<dbReference type="AlphaFoldDB" id="A0A212JSY2"/>
<keyword evidence="1" id="KW-1133">Transmembrane helix</keyword>
<dbReference type="Gene3D" id="1.10.150.280">
    <property type="entry name" value="AF1531-like domain"/>
    <property type="match status" value="2"/>
</dbReference>
<keyword evidence="1" id="KW-0812">Transmembrane</keyword>
<dbReference type="InterPro" id="IPR051675">
    <property type="entry name" value="Endo/Exo/Phosphatase_dom_1"/>
</dbReference>